<sequence length="88" mass="10153">MDLNNFETLKDWEKWKKTLRTAVNIGEAAGLSKKTIDNIAYRVGNFLSTAVDPENREERVLQELWKAGNDDDRKTLAKLIVKMIETDK</sequence>
<name>A0A4V3ETD1_9CLOT</name>
<dbReference type="PIRSF" id="PIRSF004764">
    <property type="entry name" value="YmfJ"/>
    <property type="match status" value="1"/>
</dbReference>
<evidence type="ECO:0000313" key="2">
    <source>
        <dbReference type="Proteomes" id="UP000295325"/>
    </source>
</evidence>
<dbReference type="InterPro" id="IPR038292">
    <property type="entry name" value="YmfJ/YflH_sf"/>
</dbReference>
<dbReference type="InterPro" id="IPR021637">
    <property type="entry name" value="DUF3243"/>
</dbReference>
<dbReference type="Gene3D" id="1.10.760.20">
    <property type="entry name" value="Protein of unknown function DUF3243"/>
    <property type="match status" value="1"/>
</dbReference>
<dbReference type="OrthoDB" id="2382009at2"/>
<organism evidence="1 2">
    <name type="scientific">Fonticella tunisiensis</name>
    <dbReference type="NCBI Taxonomy" id="1096341"/>
    <lineage>
        <taxon>Bacteria</taxon>
        <taxon>Bacillati</taxon>
        <taxon>Bacillota</taxon>
        <taxon>Clostridia</taxon>
        <taxon>Eubacteriales</taxon>
        <taxon>Clostridiaceae</taxon>
        <taxon>Fonticella</taxon>
    </lineage>
</organism>
<evidence type="ECO:0000313" key="1">
    <source>
        <dbReference type="EMBL" id="TDT61137.1"/>
    </source>
</evidence>
<dbReference type="InterPro" id="IPR024702">
    <property type="entry name" value="Uncharacterised_YmfJ"/>
</dbReference>
<dbReference type="Proteomes" id="UP000295325">
    <property type="component" value="Unassembled WGS sequence"/>
</dbReference>
<dbReference type="EMBL" id="SOAZ01000008">
    <property type="protein sequence ID" value="TDT61137.1"/>
    <property type="molecule type" value="Genomic_DNA"/>
</dbReference>
<accession>A0A4V3ETD1</accession>
<keyword evidence="2" id="KW-1185">Reference proteome</keyword>
<protein>
    <submittedName>
        <fullName evidence="1">Uncharacterized protein DUF3243</fullName>
    </submittedName>
</protein>
<comment type="caution">
    <text evidence="1">The sequence shown here is derived from an EMBL/GenBank/DDBJ whole genome shotgun (WGS) entry which is preliminary data.</text>
</comment>
<gene>
    <name evidence="1" type="ORF">EDD71_10834</name>
</gene>
<reference evidence="1 2" key="1">
    <citation type="submission" date="2019-03" db="EMBL/GenBank/DDBJ databases">
        <title>Genomic Encyclopedia of Type Strains, Phase IV (KMG-IV): sequencing the most valuable type-strain genomes for metagenomic binning, comparative biology and taxonomic classification.</title>
        <authorList>
            <person name="Goeker M."/>
        </authorList>
    </citation>
    <scope>NUCLEOTIDE SEQUENCE [LARGE SCALE GENOMIC DNA]</scope>
    <source>
        <strain evidence="1 2">DSM 24455</strain>
    </source>
</reference>
<dbReference type="Pfam" id="PF11588">
    <property type="entry name" value="DUF3243"/>
    <property type="match status" value="1"/>
</dbReference>
<dbReference type="RefSeq" id="WP_133627880.1">
    <property type="nucleotide sequence ID" value="NZ_SOAZ01000008.1"/>
</dbReference>
<proteinExistence type="predicted"/>
<dbReference type="AlphaFoldDB" id="A0A4V3ETD1"/>